<protein>
    <submittedName>
        <fullName evidence="2">HD-like signal output (HDOD) protein</fullName>
    </submittedName>
</protein>
<dbReference type="PANTHER" id="PTHR33525">
    <property type="match status" value="1"/>
</dbReference>
<feature type="domain" description="HDOD" evidence="1">
    <location>
        <begin position="12"/>
        <end position="206"/>
    </location>
</feature>
<dbReference type="RefSeq" id="WP_184618423.1">
    <property type="nucleotide sequence ID" value="NZ_JACHEX010000001.1"/>
</dbReference>
<dbReference type="InterPro" id="IPR003607">
    <property type="entry name" value="HD/PDEase_dom"/>
</dbReference>
<evidence type="ECO:0000259" key="1">
    <source>
        <dbReference type="PROSITE" id="PS51833"/>
    </source>
</evidence>
<organism evidence="2 3">
    <name type="scientific">Thermosipho japonicus</name>
    <dbReference type="NCBI Taxonomy" id="90323"/>
    <lineage>
        <taxon>Bacteria</taxon>
        <taxon>Thermotogati</taxon>
        <taxon>Thermotogota</taxon>
        <taxon>Thermotogae</taxon>
        <taxon>Thermotogales</taxon>
        <taxon>Fervidobacteriaceae</taxon>
        <taxon>Thermosipho</taxon>
    </lineage>
</organism>
<proteinExistence type="predicted"/>
<dbReference type="Pfam" id="PF08668">
    <property type="entry name" value="HDOD"/>
    <property type="match status" value="1"/>
</dbReference>
<dbReference type="SUPFAM" id="SSF109604">
    <property type="entry name" value="HD-domain/PDEase-like"/>
    <property type="match status" value="1"/>
</dbReference>
<comment type="caution">
    <text evidence="2">The sequence shown here is derived from an EMBL/GenBank/DDBJ whole genome shotgun (WGS) entry which is preliminary data.</text>
</comment>
<accession>A0A841GKM6</accession>
<dbReference type="PANTHER" id="PTHR33525:SF3">
    <property type="entry name" value="RIBONUCLEASE Y"/>
    <property type="match status" value="1"/>
</dbReference>
<dbReference type="PROSITE" id="PS51833">
    <property type="entry name" value="HDOD"/>
    <property type="match status" value="1"/>
</dbReference>
<keyword evidence="3" id="KW-1185">Reference proteome</keyword>
<reference evidence="2 3" key="1">
    <citation type="submission" date="2020-08" db="EMBL/GenBank/DDBJ databases">
        <title>Genomic Encyclopedia of Type Strains, Phase IV (KMG-IV): sequencing the most valuable type-strain genomes for metagenomic binning, comparative biology and taxonomic classification.</title>
        <authorList>
            <person name="Goeker M."/>
        </authorList>
    </citation>
    <scope>NUCLEOTIDE SEQUENCE [LARGE SCALE GENOMIC DNA]</scope>
    <source>
        <strain evidence="2 3">DSM 13481</strain>
    </source>
</reference>
<dbReference type="InterPro" id="IPR052340">
    <property type="entry name" value="RNase_Y/CdgJ"/>
</dbReference>
<evidence type="ECO:0000313" key="2">
    <source>
        <dbReference type="EMBL" id="MBB6061644.1"/>
    </source>
</evidence>
<dbReference type="AlphaFoldDB" id="A0A841GKM6"/>
<dbReference type="Proteomes" id="UP000555828">
    <property type="component" value="Unassembled WGS sequence"/>
</dbReference>
<evidence type="ECO:0000313" key="3">
    <source>
        <dbReference type="Proteomes" id="UP000555828"/>
    </source>
</evidence>
<sequence>MIAELLKDIEELPTPDFHVQQIINIASNPDASVKTLEKAISTEPTLSLKVLKLVNSAYYGLPKKVTKISEAVMILGFKTVRNLALSLFTYSSLNRGTSKIDKKMLWKHFMSTAIISEVVAKNIGYPEQEEAFMAGLLHDVGKIVLDIAFPEYLTTIVNKSRESKINLYKLEKMLDVETHNEIGSYLIEKWQLPELYQIVSKFHDEPEENTSPGFNSIVFIVHLSNYISNLLYPGYSGSFGDPILSKDTFKVLGIKPSDLLKLIVKSKDSLAKAKDLMEGGEDNET</sequence>
<dbReference type="CDD" id="cd00077">
    <property type="entry name" value="HDc"/>
    <property type="match status" value="1"/>
</dbReference>
<dbReference type="Gene3D" id="1.10.3210.10">
    <property type="entry name" value="Hypothetical protein af1432"/>
    <property type="match status" value="1"/>
</dbReference>
<dbReference type="EMBL" id="JACHEX010000001">
    <property type="protein sequence ID" value="MBB6061644.1"/>
    <property type="molecule type" value="Genomic_DNA"/>
</dbReference>
<gene>
    <name evidence="2" type="ORF">HNP65_000066</name>
</gene>
<dbReference type="InterPro" id="IPR013976">
    <property type="entry name" value="HDOD"/>
</dbReference>
<name>A0A841GKM6_9BACT</name>